<protein>
    <submittedName>
        <fullName evidence="2">Putative adhesin</fullName>
    </submittedName>
</protein>
<dbReference type="GeneID" id="94545761"/>
<dbReference type="Proteomes" id="UP000254912">
    <property type="component" value="Unassembled WGS sequence"/>
</dbReference>
<reference evidence="2 3" key="1">
    <citation type="submission" date="2018-07" db="EMBL/GenBank/DDBJ databases">
        <title>Genomic Encyclopedia of Type Strains, Phase III (KMG-III): the genomes of soil and plant-associated and newly described type strains.</title>
        <authorList>
            <person name="Whitman W."/>
        </authorList>
    </citation>
    <scope>NUCLEOTIDE SEQUENCE [LARGE SCALE GENOMIC DNA]</scope>
    <source>
        <strain evidence="2 3">CECT 7031</strain>
    </source>
</reference>
<dbReference type="EMBL" id="QRAS01000001">
    <property type="protein sequence ID" value="RDL11767.1"/>
    <property type="molecule type" value="Genomic_DNA"/>
</dbReference>
<proteinExistence type="predicted"/>
<dbReference type="RefSeq" id="WP_070229839.1">
    <property type="nucleotide sequence ID" value="NZ_BJYO01000002.1"/>
</dbReference>
<keyword evidence="3" id="KW-1185">Reference proteome</keyword>
<feature type="domain" description="DUF4097" evidence="1">
    <location>
        <begin position="266"/>
        <end position="464"/>
    </location>
</feature>
<name>A0A288QVP5_9LACO</name>
<comment type="caution">
    <text evidence="2">The sequence shown here is derived from an EMBL/GenBank/DDBJ whole genome shotgun (WGS) entry which is preliminary data.</text>
</comment>
<dbReference type="KEGG" id="wso:WSWS_00556"/>
<gene>
    <name evidence="2" type="ORF">DFP99_0185</name>
</gene>
<dbReference type="Pfam" id="PF13349">
    <property type="entry name" value="DUF4097"/>
    <property type="match status" value="1"/>
</dbReference>
<organism evidence="2 3">
    <name type="scientific">Weissella soli</name>
    <dbReference type="NCBI Taxonomy" id="155866"/>
    <lineage>
        <taxon>Bacteria</taxon>
        <taxon>Bacillati</taxon>
        <taxon>Bacillota</taxon>
        <taxon>Bacilli</taxon>
        <taxon>Lactobacillales</taxon>
        <taxon>Lactobacillaceae</taxon>
        <taxon>Weissella</taxon>
    </lineage>
</organism>
<accession>A0A288QVP5</accession>
<evidence type="ECO:0000313" key="3">
    <source>
        <dbReference type="Proteomes" id="UP000254912"/>
    </source>
</evidence>
<evidence type="ECO:0000259" key="1">
    <source>
        <dbReference type="Pfam" id="PF13349"/>
    </source>
</evidence>
<sequence>MNQVELNIRTRLDTMFAPYTPSTELTELKEELVADLQEAYAEHLAVDSNEEEALDDAFERLGDITPLLDDITGQDHQAATEASEQATNAEKQTKDTDYTEGVSFENGFHLGNLHIDHQGLRIGSDIVINGKDDKIKVGDWLNVDHEGARVGNKHYRFEDFDFNIDNVLNGDVSEKIDIARELRAPVWTKADRQTVYPVNNTELVQQLIFNYRAADIVLIGTDDNQVTISEFIDHDNERYFTTFIQDAEGIQFEQGEMPVLWPLRVRVVVQLPLDVLYNVALHVKSGNVRLLNTKQFNDVTGEINNGDVKIIGGKANNVHLLMKNGNLHVVTSELTSLDTQAINGNINLVNADISQVELTAKNGNVKAENFTGAGRIALVNGNLRLRMAKMTGELHLLNKNGSIRVTHAADQAVSFDLETSYGNVKVPEEVTLHESSQTAKRGFLGEESAKHLITASTHTGNIKLY</sequence>
<evidence type="ECO:0000313" key="2">
    <source>
        <dbReference type="EMBL" id="RDL11767.1"/>
    </source>
</evidence>
<dbReference type="AlphaFoldDB" id="A0A288QVP5"/>
<dbReference type="InterPro" id="IPR025164">
    <property type="entry name" value="Toastrack_DUF4097"/>
</dbReference>